<name>A0A7M7QSC4_NASVI</name>
<dbReference type="RefSeq" id="XP_032454069.1">
    <property type="nucleotide sequence ID" value="XM_032598178.1"/>
</dbReference>
<dbReference type="AlphaFoldDB" id="A0A7M7QSC4"/>
<sequence length="185" mass="20420">MGMTLLFMLLSEKPEYSDKINVAVHIAPVVFVTPPFRPFIKSYLALAPVAEKLSAAMQIYQVLPLSKVNQIVGKDICTTELGKTLCGTFLSPLGNIKNLNFTALPEILAYVPAGASINTLVHYHQIIKNGRFAKLYFGTSANPSKYGSSRPSLYNLSKVTSRQAIFYSEIDVFVNVTDKLKLKTN</sequence>
<dbReference type="SMR" id="A0A7M7QSC4"/>
<dbReference type="RefSeq" id="XP_032454070.1">
    <property type="nucleotide sequence ID" value="XM_032598179.1"/>
</dbReference>
<proteinExistence type="predicted"/>
<dbReference type="RefSeq" id="XP_032454068.1">
    <property type="nucleotide sequence ID" value="XM_032598177.1"/>
</dbReference>
<dbReference type="EnsemblMetazoa" id="XM_032598179">
    <property type="protein sequence ID" value="XP_032454070"/>
    <property type="gene ID" value="LOC100678182"/>
</dbReference>
<reference evidence="1" key="1">
    <citation type="submission" date="2021-01" db="UniProtKB">
        <authorList>
            <consortium name="EnsemblMetazoa"/>
        </authorList>
    </citation>
    <scope>IDENTIFICATION</scope>
</reference>
<organism evidence="1 2">
    <name type="scientific">Nasonia vitripennis</name>
    <name type="common">Parasitic wasp</name>
    <dbReference type="NCBI Taxonomy" id="7425"/>
    <lineage>
        <taxon>Eukaryota</taxon>
        <taxon>Metazoa</taxon>
        <taxon>Ecdysozoa</taxon>
        <taxon>Arthropoda</taxon>
        <taxon>Hexapoda</taxon>
        <taxon>Insecta</taxon>
        <taxon>Pterygota</taxon>
        <taxon>Neoptera</taxon>
        <taxon>Endopterygota</taxon>
        <taxon>Hymenoptera</taxon>
        <taxon>Apocrita</taxon>
        <taxon>Proctotrupomorpha</taxon>
        <taxon>Chalcidoidea</taxon>
        <taxon>Pteromalidae</taxon>
        <taxon>Pteromalinae</taxon>
        <taxon>Nasonia</taxon>
    </lineage>
</organism>
<evidence type="ECO:0000313" key="1">
    <source>
        <dbReference type="EnsemblMetazoa" id="XP_032454069"/>
    </source>
</evidence>
<accession>A0A7M7QSC4</accession>
<dbReference type="PANTHER" id="PTHR11005">
    <property type="entry name" value="LYSOSOMAL ACID LIPASE-RELATED"/>
    <property type="match status" value="1"/>
</dbReference>
<dbReference type="GeneID" id="100678182"/>
<dbReference type="EnsemblMetazoa" id="XM_032598177">
    <property type="protein sequence ID" value="XP_032454068"/>
    <property type="gene ID" value="LOC100678182"/>
</dbReference>
<protein>
    <submittedName>
        <fullName evidence="1">Uncharacterized protein</fullName>
    </submittedName>
</protein>
<dbReference type="Proteomes" id="UP000002358">
    <property type="component" value="Chromosome 3"/>
</dbReference>
<dbReference type="SUPFAM" id="SSF53474">
    <property type="entry name" value="alpha/beta-Hydrolases"/>
    <property type="match status" value="1"/>
</dbReference>
<dbReference type="InterPro" id="IPR029058">
    <property type="entry name" value="AB_hydrolase_fold"/>
</dbReference>
<evidence type="ECO:0000313" key="2">
    <source>
        <dbReference type="Proteomes" id="UP000002358"/>
    </source>
</evidence>
<keyword evidence="2" id="KW-1185">Reference proteome</keyword>
<dbReference type="Gene3D" id="3.40.50.1820">
    <property type="entry name" value="alpha/beta hydrolase"/>
    <property type="match status" value="1"/>
</dbReference>
<dbReference type="EnsemblMetazoa" id="XM_032598178">
    <property type="protein sequence ID" value="XP_032454069"/>
    <property type="gene ID" value="LOC100678182"/>
</dbReference>